<feature type="compositionally biased region" description="Basic and acidic residues" evidence="1">
    <location>
        <begin position="7"/>
        <end position="25"/>
    </location>
</feature>
<evidence type="ECO:0000313" key="2">
    <source>
        <dbReference type="EMBL" id="KAF1388605.1"/>
    </source>
</evidence>
<reference evidence="2 3" key="1">
    <citation type="submission" date="2019-06" db="EMBL/GenBank/DDBJ databases">
        <title>A chromosome-scale genome assembly of the European perch, Perca fluviatilis.</title>
        <authorList>
            <person name="Roques C."/>
            <person name="Zahm M."/>
            <person name="Cabau C."/>
            <person name="Klopp C."/>
            <person name="Bouchez O."/>
            <person name="Donnadieu C."/>
            <person name="Kuhl H."/>
            <person name="Gislard M."/>
            <person name="Guendouz S."/>
            <person name="Journot L."/>
            <person name="Haffray P."/>
            <person name="Bestin A."/>
            <person name="Morvezen R."/>
            <person name="Feron R."/>
            <person name="Wen M."/>
            <person name="Jouanno E."/>
            <person name="Herpin A."/>
            <person name="Schartl M."/>
            <person name="Postlethwait J."/>
            <person name="Schaerlinger B."/>
            <person name="Chardard D."/>
            <person name="Lecocq T."/>
            <person name="Poncet C."/>
            <person name="Jaffrelo L."/>
            <person name="Lampietro C."/>
            <person name="Guiguen Y."/>
        </authorList>
    </citation>
    <scope>NUCLEOTIDE SEQUENCE [LARGE SCALE GENOMIC DNA]</scope>
    <source>
        <tissue evidence="2">Blood</tissue>
    </source>
</reference>
<proteinExistence type="predicted"/>
<evidence type="ECO:0000313" key="3">
    <source>
        <dbReference type="Proteomes" id="UP000465112"/>
    </source>
</evidence>
<feature type="region of interest" description="Disordered" evidence="1">
    <location>
        <begin position="1"/>
        <end position="26"/>
    </location>
</feature>
<accession>A0A6A5FCR3</accession>
<keyword evidence="3" id="KW-1185">Reference proteome</keyword>
<dbReference type="Proteomes" id="UP000465112">
    <property type="component" value="Chromosome 7"/>
</dbReference>
<name>A0A6A5FCR3_PERFL</name>
<dbReference type="EMBL" id="VHII01000007">
    <property type="protein sequence ID" value="KAF1388605.1"/>
    <property type="molecule type" value="Genomic_DNA"/>
</dbReference>
<gene>
    <name evidence="2" type="ORF">PFLUV_G00092030</name>
</gene>
<evidence type="ECO:0000256" key="1">
    <source>
        <dbReference type="SAM" id="MobiDB-lite"/>
    </source>
</evidence>
<dbReference type="AlphaFoldDB" id="A0A6A5FCR3"/>
<organism evidence="2 3">
    <name type="scientific">Perca fluviatilis</name>
    <name type="common">European perch</name>
    <dbReference type="NCBI Taxonomy" id="8168"/>
    <lineage>
        <taxon>Eukaryota</taxon>
        <taxon>Metazoa</taxon>
        <taxon>Chordata</taxon>
        <taxon>Craniata</taxon>
        <taxon>Vertebrata</taxon>
        <taxon>Euteleostomi</taxon>
        <taxon>Actinopterygii</taxon>
        <taxon>Neopterygii</taxon>
        <taxon>Teleostei</taxon>
        <taxon>Neoteleostei</taxon>
        <taxon>Acanthomorphata</taxon>
        <taxon>Eupercaria</taxon>
        <taxon>Perciformes</taxon>
        <taxon>Percoidei</taxon>
        <taxon>Percidae</taxon>
        <taxon>Percinae</taxon>
        <taxon>Perca</taxon>
    </lineage>
</organism>
<sequence>MPFVPGYRHDVTLRSPKNTEKVEDQHMEEEETLWRVQKEGFGGVSLRFRFRPRRPLSGKEVWRSLFCSTPSNSLTPSNKHAIPRLQELLGLGAEGLYRSRDSEDAHAAHAEHIS</sequence>
<protein>
    <submittedName>
        <fullName evidence="2">Uncharacterized protein</fullName>
    </submittedName>
</protein>
<comment type="caution">
    <text evidence="2">The sequence shown here is derived from an EMBL/GenBank/DDBJ whole genome shotgun (WGS) entry which is preliminary data.</text>
</comment>